<keyword evidence="13" id="KW-1185">Reference proteome</keyword>
<dbReference type="PROSITE" id="PS51060">
    <property type="entry name" value="PARP_ALPHA_HD"/>
    <property type="match status" value="1"/>
</dbReference>
<evidence type="ECO:0000259" key="10">
    <source>
        <dbReference type="PROSITE" id="PS51059"/>
    </source>
</evidence>
<dbReference type="EC" id="2.4.2.-" evidence="8"/>
<evidence type="ECO:0000313" key="13">
    <source>
        <dbReference type="Proteomes" id="UP001178507"/>
    </source>
</evidence>
<keyword evidence="6" id="KW-0539">Nucleus</keyword>
<dbReference type="Gene3D" id="1.20.142.10">
    <property type="entry name" value="Poly(ADP-ribose) polymerase, regulatory domain"/>
    <property type="match status" value="1"/>
</dbReference>
<dbReference type="GO" id="GO:0003950">
    <property type="term" value="F:NAD+ poly-ADP-ribosyltransferase activity"/>
    <property type="evidence" value="ECO:0007669"/>
    <property type="project" value="UniProtKB-UniRule"/>
</dbReference>
<proteinExistence type="predicted"/>
<feature type="region of interest" description="Disordered" evidence="9">
    <location>
        <begin position="12"/>
        <end position="175"/>
    </location>
</feature>
<feature type="compositionally biased region" description="Basic and acidic residues" evidence="9">
    <location>
        <begin position="77"/>
        <end position="90"/>
    </location>
</feature>
<keyword evidence="5 8" id="KW-0520">NAD</keyword>
<feature type="domain" description="PARP catalytic" evidence="10">
    <location>
        <begin position="307"/>
        <end position="516"/>
    </location>
</feature>
<dbReference type="InterPro" id="IPR012317">
    <property type="entry name" value="Poly(ADP-ribose)pol_cat_dom"/>
</dbReference>
<accession>A0AA36MV39</accession>
<dbReference type="SUPFAM" id="SSF56399">
    <property type="entry name" value="ADP-ribosylation"/>
    <property type="match status" value="1"/>
</dbReference>
<organism evidence="12 13">
    <name type="scientific">Effrenium voratum</name>
    <dbReference type="NCBI Taxonomy" id="2562239"/>
    <lineage>
        <taxon>Eukaryota</taxon>
        <taxon>Sar</taxon>
        <taxon>Alveolata</taxon>
        <taxon>Dinophyceae</taxon>
        <taxon>Suessiales</taxon>
        <taxon>Symbiodiniaceae</taxon>
        <taxon>Effrenium</taxon>
    </lineage>
</organism>
<dbReference type="InterPro" id="IPR050800">
    <property type="entry name" value="ARTD/PARP"/>
</dbReference>
<keyword evidence="4" id="KW-0548">Nucleotidyltransferase</keyword>
<feature type="compositionally biased region" description="Low complexity" evidence="9">
    <location>
        <begin position="100"/>
        <end position="109"/>
    </location>
</feature>
<dbReference type="Proteomes" id="UP001178507">
    <property type="component" value="Unassembled WGS sequence"/>
</dbReference>
<evidence type="ECO:0000313" key="12">
    <source>
        <dbReference type="EMBL" id="CAJ1381449.1"/>
    </source>
</evidence>
<keyword evidence="2 8" id="KW-0328">Glycosyltransferase</keyword>
<dbReference type="PANTHER" id="PTHR10459:SF60">
    <property type="entry name" value="POLY [ADP-RIBOSE] POLYMERASE 2"/>
    <property type="match status" value="1"/>
</dbReference>
<evidence type="ECO:0000256" key="8">
    <source>
        <dbReference type="RuleBase" id="RU362114"/>
    </source>
</evidence>
<protein>
    <recommendedName>
        <fullName evidence="8">Poly [ADP-ribose] polymerase</fullName>
        <shortName evidence="8">PARP</shortName>
        <ecNumber evidence="8">2.4.2.-</ecNumber>
    </recommendedName>
</protein>
<dbReference type="EMBL" id="CAUJNA010000810">
    <property type="protein sequence ID" value="CAJ1381449.1"/>
    <property type="molecule type" value="Genomic_DNA"/>
</dbReference>
<keyword evidence="3 8" id="KW-0808">Transferase</keyword>
<dbReference type="GO" id="GO:0016779">
    <property type="term" value="F:nucleotidyltransferase activity"/>
    <property type="evidence" value="ECO:0007669"/>
    <property type="project" value="UniProtKB-KW"/>
</dbReference>
<feature type="non-terminal residue" evidence="12">
    <location>
        <position position="516"/>
    </location>
</feature>
<evidence type="ECO:0000256" key="5">
    <source>
        <dbReference type="ARBA" id="ARBA00023027"/>
    </source>
</evidence>
<feature type="compositionally biased region" description="Basic and acidic residues" evidence="9">
    <location>
        <begin position="16"/>
        <end position="37"/>
    </location>
</feature>
<evidence type="ECO:0000256" key="4">
    <source>
        <dbReference type="ARBA" id="ARBA00022695"/>
    </source>
</evidence>
<gene>
    <name evidence="12" type="ORF">EVOR1521_LOCUS9135</name>
</gene>
<dbReference type="AlphaFoldDB" id="A0AA36MV39"/>
<dbReference type="InterPro" id="IPR036616">
    <property type="entry name" value="Poly(ADP-ribose)pol_reg_dom_sf"/>
</dbReference>
<evidence type="ECO:0000256" key="3">
    <source>
        <dbReference type="ARBA" id="ARBA00022679"/>
    </source>
</evidence>
<evidence type="ECO:0000256" key="6">
    <source>
        <dbReference type="ARBA" id="ARBA00023242"/>
    </source>
</evidence>
<dbReference type="GO" id="GO:1990404">
    <property type="term" value="F:NAD+-protein mono-ADP-ribosyltransferase activity"/>
    <property type="evidence" value="ECO:0007669"/>
    <property type="project" value="TreeGrafter"/>
</dbReference>
<evidence type="ECO:0000256" key="7">
    <source>
        <dbReference type="ARBA" id="ARBA00033987"/>
    </source>
</evidence>
<name>A0AA36MV39_9DINO</name>
<evidence type="ECO:0000256" key="9">
    <source>
        <dbReference type="SAM" id="MobiDB-lite"/>
    </source>
</evidence>
<dbReference type="GO" id="GO:0005730">
    <property type="term" value="C:nucleolus"/>
    <property type="evidence" value="ECO:0007669"/>
    <property type="project" value="TreeGrafter"/>
</dbReference>
<feature type="domain" description="PARP alpha-helical" evidence="11">
    <location>
        <begin position="170"/>
        <end position="287"/>
    </location>
</feature>
<sequence>ETTCLCDCVAMPPKKAKADPGEAERKKAALEATRRAIQELVAKGKGKGRPEAQGPAKEAPERAPDASPSKVPKAKAAAKDNPKGRAKDASPAKSPRAKAPDASPAPKAALDGSPSKAGPRAKDASPAKAKAKAGWMGSATSRRLRARAEDEDEEVKKPSKRRRMPPKAPDSHASSEVLALLSRLASLDEMQRSAFAAGYDAVSMPLNKVTKDMVREAFTWLKAIERELAKPEQCADSLEALSESFYQVVPLLQSEGKEPIVTPELFNKRLRVVSLLSDTEAAHAQMRLLLQFAQEAAASGEGSLNAGQLQLLYKSLKCEIRAEPDGSDAMRMVQQYLGERHGAPLKLKGLFSLSRPQAPSNLAGKRLLWHGVPRTAWLGLLAKGLRLPPREAPSCDAFGKGLYFFDSAGAALDFASGSDFLLLAEVALGASRQLDHPDSRAERLPQGVQSVMGAGVWCPDPAGERRLPDGLAVPLGTLRQVKSTGDLMHNHYVVYNAGQAQLKYLVEVESAADIPA</sequence>
<evidence type="ECO:0000256" key="1">
    <source>
        <dbReference type="ARBA" id="ARBA00004123"/>
    </source>
</evidence>
<dbReference type="Pfam" id="PF00644">
    <property type="entry name" value="PARP"/>
    <property type="match status" value="1"/>
</dbReference>
<dbReference type="GO" id="GO:0006302">
    <property type="term" value="P:double-strand break repair"/>
    <property type="evidence" value="ECO:0007669"/>
    <property type="project" value="TreeGrafter"/>
</dbReference>
<dbReference type="Pfam" id="PF02877">
    <property type="entry name" value="PARP_reg"/>
    <property type="match status" value="1"/>
</dbReference>
<comment type="caution">
    <text evidence="12">The sequence shown here is derived from an EMBL/GenBank/DDBJ whole genome shotgun (WGS) entry which is preliminary data.</text>
</comment>
<dbReference type="PROSITE" id="PS51059">
    <property type="entry name" value="PARP_CATALYTIC"/>
    <property type="match status" value="1"/>
</dbReference>
<evidence type="ECO:0000259" key="11">
    <source>
        <dbReference type="PROSITE" id="PS51060"/>
    </source>
</evidence>
<reference evidence="12" key="1">
    <citation type="submission" date="2023-08" db="EMBL/GenBank/DDBJ databases">
        <authorList>
            <person name="Chen Y."/>
            <person name="Shah S."/>
            <person name="Dougan E. K."/>
            <person name="Thang M."/>
            <person name="Chan C."/>
        </authorList>
    </citation>
    <scope>NUCLEOTIDE SEQUENCE</scope>
</reference>
<dbReference type="InterPro" id="IPR004102">
    <property type="entry name" value="Poly(ADP-ribose)pol_reg_dom"/>
</dbReference>
<dbReference type="Gene3D" id="3.90.228.10">
    <property type="match status" value="1"/>
</dbReference>
<dbReference type="SUPFAM" id="SSF47587">
    <property type="entry name" value="Domain of poly(ADP-ribose) polymerase"/>
    <property type="match status" value="1"/>
</dbReference>
<comment type="catalytic activity">
    <reaction evidence="7">
        <text>NAD(+) + (ADP-D-ribosyl)n-acceptor = nicotinamide + (ADP-D-ribosyl)n+1-acceptor + H(+).</text>
        <dbReference type="EC" id="2.4.2.30"/>
    </reaction>
</comment>
<dbReference type="PANTHER" id="PTHR10459">
    <property type="entry name" value="DNA LIGASE"/>
    <property type="match status" value="1"/>
</dbReference>
<comment type="subcellular location">
    <subcellularLocation>
        <location evidence="1">Nucleus</location>
    </subcellularLocation>
</comment>
<evidence type="ECO:0000256" key="2">
    <source>
        <dbReference type="ARBA" id="ARBA00022676"/>
    </source>
</evidence>
<feature type="compositionally biased region" description="Low complexity" evidence="9">
    <location>
        <begin position="65"/>
        <end position="75"/>
    </location>
</feature>
<dbReference type="GO" id="GO:0070212">
    <property type="term" value="P:protein poly-ADP-ribosylation"/>
    <property type="evidence" value="ECO:0007669"/>
    <property type="project" value="TreeGrafter"/>
</dbReference>